<accession>A0A182VIZ5</accession>
<evidence type="ECO:0000256" key="1">
    <source>
        <dbReference type="ARBA" id="ARBA00022723"/>
    </source>
</evidence>
<dbReference type="InterPro" id="IPR019787">
    <property type="entry name" value="Znf_PHD-finger"/>
</dbReference>
<feature type="domain" description="PHD-type" evidence="6">
    <location>
        <begin position="5"/>
        <end position="54"/>
    </location>
</feature>
<dbReference type="Gene3D" id="3.30.40.10">
    <property type="entry name" value="Zinc/RING finger domain, C3HC4 (zinc finger)"/>
    <property type="match status" value="1"/>
</dbReference>
<evidence type="ECO:0000256" key="3">
    <source>
        <dbReference type="ARBA" id="ARBA00022833"/>
    </source>
</evidence>
<dbReference type="InterPro" id="IPR019786">
    <property type="entry name" value="Zinc_finger_PHD-type_CS"/>
</dbReference>
<sequence>MTKRGLNCGGCERHITVNDVVLCNKCKKWFHYGCVGVTAGLMSQAWWCDLCAIQVDKSEAKEKRHPKTPMEATAKTRKPAENCDGENKANRAVSCEGEASAYKLSIGVHESIYQSVKQTV</sequence>
<name>A0A182VIZ5_ANOME</name>
<evidence type="ECO:0000313" key="7">
    <source>
        <dbReference type="EnsemblMetazoa" id="AMEM015779-PA"/>
    </source>
</evidence>
<proteinExistence type="predicted"/>
<dbReference type="PROSITE" id="PS01359">
    <property type="entry name" value="ZF_PHD_1"/>
    <property type="match status" value="1"/>
</dbReference>
<evidence type="ECO:0000259" key="6">
    <source>
        <dbReference type="PROSITE" id="PS50016"/>
    </source>
</evidence>
<dbReference type="Proteomes" id="UP000075903">
    <property type="component" value="Unassembled WGS sequence"/>
</dbReference>
<evidence type="ECO:0000256" key="2">
    <source>
        <dbReference type="ARBA" id="ARBA00022771"/>
    </source>
</evidence>
<dbReference type="SMART" id="SM00249">
    <property type="entry name" value="PHD"/>
    <property type="match status" value="1"/>
</dbReference>
<feature type="region of interest" description="Disordered" evidence="5">
    <location>
        <begin position="62"/>
        <end position="88"/>
    </location>
</feature>
<protein>
    <recommendedName>
        <fullName evidence="6">PHD-type domain-containing protein</fullName>
    </recommendedName>
</protein>
<dbReference type="PROSITE" id="PS50016">
    <property type="entry name" value="ZF_PHD_2"/>
    <property type="match status" value="1"/>
</dbReference>
<keyword evidence="2 4" id="KW-0863">Zinc-finger</keyword>
<keyword evidence="1" id="KW-0479">Metal-binding</keyword>
<feature type="compositionally biased region" description="Basic and acidic residues" evidence="5">
    <location>
        <begin position="78"/>
        <end position="88"/>
    </location>
</feature>
<dbReference type="InterPro" id="IPR013083">
    <property type="entry name" value="Znf_RING/FYVE/PHD"/>
</dbReference>
<dbReference type="InterPro" id="IPR001965">
    <property type="entry name" value="Znf_PHD"/>
</dbReference>
<dbReference type="SUPFAM" id="SSF57903">
    <property type="entry name" value="FYVE/PHD zinc finger"/>
    <property type="match status" value="1"/>
</dbReference>
<evidence type="ECO:0000256" key="4">
    <source>
        <dbReference type="PROSITE-ProRule" id="PRU00146"/>
    </source>
</evidence>
<evidence type="ECO:0000256" key="5">
    <source>
        <dbReference type="SAM" id="MobiDB-lite"/>
    </source>
</evidence>
<keyword evidence="8" id="KW-1185">Reference proteome</keyword>
<dbReference type="EnsemblMetazoa" id="AMEM015779-RA">
    <property type="protein sequence ID" value="AMEM015779-PA"/>
    <property type="gene ID" value="AMEM015779"/>
</dbReference>
<dbReference type="AlphaFoldDB" id="A0A182VIZ5"/>
<organism evidence="7 8">
    <name type="scientific">Anopheles merus</name>
    <name type="common">Mosquito</name>
    <dbReference type="NCBI Taxonomy" id="30066"/>
    <lineage>
        <taxon>Eukaryota</taxon>
        <taxon>Metazoa</taxon>
        <taxon>Ecdysozoa</taxon>
        <taxon>Arthropoda</taxon>
        <taxon>Hexapoda</taxon>
        <taxon>Insecta</taxon>
        <taxon>Pterygota</taxon>
        <taxon>Neoptera</taxon>
        <taxon>Endopterygota</taxon>
        <taxon>Diptera</taxon>
        <taxon>Nematocera</taxon>
        <taxon>Culicoidea</taxon>
        <taxon>Culicidae</taxon>
        <taxon>Anophelinae</taxon>
        <taxon>Anopheles</taxon>
    </lineage>
</organism>
<dbReference type="Pfam" id="PF00628">
    <property type="entry name" value="PHD"/>
    <property type="match status" value="1"/>
</dbReference>
<dbReference type="InterPro" id="IPR011011">
    <property type="entry name" value="Znf_FYVE_PHD"/>
</dbReference>
<reference evidence="7" key="1">
    <citation type="submission" date="2020-05" db="UniProtKB">
        <authorList>
            <consortium name="EnsemblMetazoa"/>
        </authorList>
    </citation>
    <scope>IDENTIFICATION</scope>
    <source>
        <strain evidence="7">MAF</strain>
    </source>
</reference>
<evidence type="ECO:0000313" key="8">
    <source>
        <dbReference type="Proteomes" id="UP000075903"/>
    </source>
</evidence>
<dbReference type="VEuPathDB" id="VectorBase:AMEM015779"/>
<dbReference type="GO" id="GO:0008270">
    <property type="term" value="F:zinc ion binding"/>
    <property type="evidence" value="ECO:0007669"/>
    <property type="project" value="UniProtKB-KW"/>
</dbReference>
<keyword evidence="3" id="KW-0862">Zinc</keyword>